<name>A0ABX4YK92_9LEPT</name>
<dbReference type="Proteomes" id="UP000094669">
    <property type="component" value="Unassembled WGS sequence"/>
</dbReference>
<comment type="caution">
    <text evidence="1">The sequence shown here is derived from an EMBL/GenBank/DDBJ whole genome shotgun (WGS) entry which is preliminary data.</text>
</comment>
<protein>
    <submittedName>
        <fullName evidence="1">Uncharacterized protein</fullName>
    </submittedName>
</protein>
<keyword evidence="2" id="KW-1185">Reference proteome</keyword>
<dbReference type="EMBL" id="MCRM02000006">
    <property type="protein sequence ID" value="PNV75616.1"/>
    <property type="molecule type" value="Genomic_DNA"/>
</dbReference>
<proteinExistence type="predicted"/>
<gene>
    <name evidence="1" type="ORF">BES34_008310</name>
</gene>
<sequence>MEWQFPSEIIFLFEPICPVVFLSMPSEYYSKRPLEILKHSRNDLLLHSKRLRPDSFRAKSVGFPTFLTL</sequence>
<evidence type="ECO:0000313" key="2">
    <source>
        <dbReference type="Proteomes" id="UP000094669"/>
    </source>
</evidence>
<reference evidence="1" key="1">
    <citation type="submission" date="2018-01" db="EMBL/GenBank/DDBJ databases">
        <title>Genomic characterization of Leptospira inadai serogroup Lyme isolated from captured rat in Brazil and comparative analysis with human reference strain.</title>
        <authorList>
            <person name="Moreno L.Z."/>
            <person name="Loureiro A.P."/>
            <person name="Miraglia F."/>
            <person name="Kremer F.S."/>
            <person name="Eslabao M.R."/>
            <person name="Dellagostin O.A."/>
            <person name="Lilenbaum W."/>
            <person name="Moreno A.M."/>
        </authorList>
    </citation>
    <scope>NUCLEOTIDE SEQUENCE [LARGE SCALE GENOMIC DNA]</scope>
    <source>
        <strain evidence="1">M34/99</strain>
    </source>
</reference>
<accession>A0ABX4YK92</accession>
<evidence type="ECO:0000313" key="1">
    <source>
        <dbReference type="EMBL" id="PNV75616.1"/>
    </source>
</evidence>
<organism evidence="1 2">
    <name type="scientific">Leptospira inadai serovar Lyme</name>
    <dbReference type="NCBI Taxonomy" id="293084"/>
    <lineage>
        <taxon>Bacteria</taxon>
        <taxon>Pseudomonadati</taxon>
        <taxon>Spirochaetota</taxon>
        <taxon>Spirochaetia</taxon>
        <taxon>Leptospirales</taxon>
        <taxon>Leptospiraceae</taxon>
        <taxon>Leptospira</taxon>
    </lineage>
</organism>